<dbReference type="KEGG" id="ppsr:I6J18_16160"/>
<dbReference type="EMBL" id="CP068053">
    <property type="protein sequence ID" value="QQT02714.1"/>
    <property type="molecule type" value="Genomic_DNA"/>
</dbReference>
<dbReference type="Gene3D" id="1.20.120.490">
    <property type="entry name" value="Hypothetical protein TM1646-like domain"/>
    <property type="match status" value="1"/>
</dbReference>
<organism evidence="1 2">
    <name type="scientific">Peribacillus psychrosaccharolyticus</name>
    <name type="common">Bacillus psychrosaccharolyticus</name>
    <dbReference type="NCBI Taxonomy" id="1407"/>
    <lineage>
        <taxon>Bacteria</taxon>
        <taxon>Bacillati</taxon>
        <taxon>Bacillota</taxon>
        <taxon>Bacilli</taxon>
        <taxon>Bacillales</taxon>
        <taxon>Bacillaceae</taxon>
        <taxon>Peribacillus</taxon>
    </lineage>
</organism>
<accession>A0A974NRT8</accession>
<protein>
    <submittedName>
        <fullName evidence="1">YaaR family protein</fullName>
    </submittedName>
</protein>
<sequence length="145" mass="16775">MEVQRITNRSLSRSDVKEEVAKDSVSFTSVMDKRRTDVTFERLSKKMTEIEAQGEKLADMRSVENLRKYKKMVKDFLDDAVKNGLELKEQRGFNQRGSTKVYKLVKEVDKKLIDLTNQVLDKEKKGLDVLNLVGEIKGMLLNIYT</sequence>
<keyword evidence="2" id="KW-1185">Reference proteome</keyword>
<dbReference type="RefSeq" id="WP_040376442.1">
    <property type="nucleotide sequence ID" value="NZ_CP068053.1"/>
</dbReference>
<gene>
    <name evidence="1" type="ORF">I6J18_16160</name>
</gene>
<dbReference type="Pfam" id="PF03885">
    <property type="entry name" value="DUF327"/>
    <property type="match status" value="1"/>
</dbReference>
<dbReference type="SUPFAM" id="SSF158397">
    <property type="entry name" value="TM1646-like"/>
    <property type="match status" value="1"/>
</dbReference>
<dbReference type="InterPro" id="IPR024042">
    <property type="entry name" value="TM1646-like_dom_sf"/>
</dbReference>
<dbReference type="AlphaFoldDB" id="A0A974NRT8"/>
<reference evidence="1 2" key="1">
    <citation type="submission" date="2021-01" db="EMBL/GenBank/DDBJ databases">
        <title>FDA dAtabase for Regulatory Grade micrObial Sequences (FDA-ARGOS): Supporting development and validation of Infectious Disease Dx tests.</title>
        <authorList>
            <person name="Nelson B."/>
            <person name="Plummer A."/>
            <person name="Tallon L."/>
            <person name="Sadzewicz L."/>
            <person name="Zhao X."/>
            <person name="Boylan J."/>
            <person name="Ott S."/>
            <person name="Bowen H."/>
            <person name="Vavikolanu K."/>
            <person name="Mehta A."/>
            <person name="Aluvathingal J."/>
            <person name="Nadendla S."/>
            <person name="Myers T."/>
            <person name="Yan Y."/>
            <person name="Sichtig H."/>
        </authorList>
    </citation>
    <scope>NUCLEOTIDE SEQUENCE [LARGE SCALE GENOMIC DNA]</scope>
    <source>
        <strain evidence="1 2">FDAARGOS_1161</strain>
    </source>
</reference>
<name>A0A974NRT8_PERPY</name>
<dbReference type="Proteomes" id="UP000595254">
    <property type="component" value="Chromosome"/>
</dbReference>
<proteinExistence type="predicted"/>
<evidence type="ECO:0000313" key="2">
    <source>
        <dbReference type="Proteomes" id="UP000595254"/>
    </source>
</evidence>
<evidence type="ECO:0000313" key="1">
    <source>
        <dbReference type="EMBL" id="QQT02714.1"/>
    </source>
</evidence>
<dbReference type="InterPro" id="IPR005585">
    <property type="entry name" value="DUF327"/>
</dbReference>